<organism evidence="2 3">
    <name type="scientific">Loktanella atrilutea</name>
    <dbReference type="NCBI Taxonomy" id="366533"/>
    <lineage>
        <taxon>Bacteria</taxon>
        <taxon>Pseudomonadati</taxon>
        <taxon>Pseudomonadota</taxon>
        <taxon>Alphaproteobacteria</taxon>
        <taxon>Rhodobacterales</taxon>
        <taxon>Roseobacteraceae</taxon>
        <taxon>Loktanella</taxon>
    </lineage>
</organism>
<evidence type="ECO:0000313" key="3">
    <source>
        <dbReference type="Proteomes" id="UP000183987"/>
    </source>
</evidence>
<evidence type="ECO:0000313" key="2">
    <source>
        <dbReference type="EMBL" id="SHF09982.1"/>
    </source>
</evidence>
<gene>
    <name evidence="2" type="ORF">SAMN05444339_103277</name>
</gene>
<dbReference type="Proteomes" id="UP000183987">
    <property type="component" value="Unassembled WGS sequence"/>
</dbReference>
<proteinExistence type="predicted"/>
<dbReference type="InterPro" id="IPR019236">
    <property type="entry name" value="APP1_cat"/>
</dbReference>
<dbReference type="InterPro" id="IPR052935">
    <property type="entry name" value="Mg2+_PAP"/>
</dbReference>
<protein>
    <submittedName>
        <fullName evidence="2">Phosphatidate phosphatase APP1</fullName>
    </submittedName>
</protein>
<dbReference type="STRING" id="366533.SAMN05444339_103277"/>
<dbReference type="OrthoDB" id="9789875at2"/>
<sequence length="329" mass="35852">MGLGKSLLRAAAIVEVAAERVFFQGDLERLTIEPYDGYATPDHLIARGRVLAAREVEKIDGRSKLANARQMMRLFATHEVADVTVTSGASSAVTDAEGYFTLFLPRTDQVGWVNVAVSISGHAAICPVLVARPDADVVVISDIDDTMIHTGAWSTPRNLWTSFTGNVESREVFADAVTLIRALSQQDRNPVYFVSSSPWNFHGFLTTVFARAGLPNAPKFLRDYGFGTDQFITGRHGDHKGSAIDRILAAHPALPAVLIGDTGQHDAQIYADAAVRHPGRIARVILRAPGRGADTDDLLQVERLRSLAIPVFVGPDFRPVLRELTPHRV</sequence>
<dbReference type="Pfam" id="PF09949">
    <property type="entry name" value="APP1_cat"/>
    <property type="match status" value="1"/>
</dbReference>
<accession>A0A1M4YWU1</accession>
<evidence type="ECO:0000259" key="1">
    <source>
        <dbReference type="Pfam" id="PF09949"/>
    </source>
</evidence>
<dbReference type="PANTHER" id="PTHR28208">
    <property type="entry name" value="PHOSPHATIDATE PHOSPHATASE APP1"/>
    <property type="match status" value="1"/>
</dbReference>
<dbReference type="GO" id="GO:0008195">
    <property type="term" value="F:phosphatidate phosphatase activity"/>
    <property type="evidence" value="ECO:0007669"/>
    <property type="project" value="InterPro"/>
</dbReference>
<dbReference type="AlphaFoldDB" id="A0A1M4YWU1"/>
<reference evidence="3" key="1">
    <citation type="submission" date="2016-11" db="EMBL/GenBank/DDBJ databases">
        <authorList>
            <person name="Varghese N."/>
            <person name="Submissions S."/>
        </authorList>
    </citation>
    <scope>NUCLEOTIDE SEQUENCE [LARGE SCALE GENOMIC DNA]</scope>
    <source>
        <strain evidence="3">DSM 29326</strain>
    </source>
</reference>
<dbReference type="PANTHER" id="PTHR28208:SF3">
    <property type="entry name" value="PHOSPHATIDATE PHOSPHATASE APP1"/>
    <property type="match status" value="1"/>
</dbReference>
<feature type="domain" description="Phosphatidate phosphatase APP1 catalytic" evidence="1">
    <location>
        <begin position="138"/>
        <end position="287"/>
    </location>
</feature>
<dbReference type="EMBL" id="FQUE01000003">
    <property type="protein sequence ID" value="SHF09982.1"/>
    <property type="molecule type" value="Genomic_DNA"/>
</dbReference>
<keyword evidence="3" id="KW-1185">Reference proteome</keyword>
<name>A0A1M4YWU1_LOKAT</name>